<dbReference type="SMART" id="SM00342">
    <property type="entry name" value="HTH_ARAC"/>
    <property type="match status" value="1"/>
</dbReference>
<dbReference type="PANTHER" id="PTHR43280:SF27">
    <property type="entry name" value="TRANSCRIPTIONAL REGULATOR MTLR"/>
    <property type="match status" value="1"/>
</dbReference>
<dbReference type="PROSITE" id="PS00041">
    <property type="entry name" value="HTH_ARAC_FAMILY_1"/>
    <property type="match status" value="1"/>
</dbReference>
<dbReference type="SUPFAM" id="SSF51182">
    <property type="entry name" value="RmlC-like cupins"/>
    <property type="match status" value="1"/>
</dbReference>
<dbReference type="InterPro" id="IPR018062">
    <property type="entry name" value="HTH_AraC-typ_CS"/>
</dbReference>
<dbReference type="PROSITE" id="PS01124">
    <property type="entry name" value="HTH_ARAC_FAMILY_2"/>
    <property type="match status" value="1"/>
</dbReference>
<evidence type="ECO:0000256" key="1">
    <source>
        <dbReference type="ARBA" id="ARBA00023015"/>
    </source>
</evidence>
<keyword evidence="2" id="KW-0238">DNA-binding</keyword>
<evidence type="ECO:0000313" key="5">
    <source>
        <dbReference type="EMBL" id="MBS7233787.1"/>
    </source>
</evidence>
<dbReference type="Gene3D" id="1.10.10.60">
    <property type="entry name" value="Homeodomain-like"/>
    <property type="match status" value="2"/>
</dbReference>
<keyword evidence="6" id="KW-1185">Reference proteome</keyword>
<dbReference type="InterPro" id="IPR014710">
    <property type="entry name" value="RmlC-like_jellyroll"/>
</dbReference>
<sequence>MKPVLDYLVKNLDESFATRLFDYNYFPTPWHFHPEYELVLVVESTGKRIIGDHISEFGPGNLVLIGPDLPHLYRNTPEFYLPNTDLKAKSIVVHFDHKTFGDGFLSLPESKNLNHLLIKSSKGINITGRTNTLITSMLFEVLELNGMARWLKLLEILNCIAESDHLELITTNFIVGRNGVESERMKKVLHFVYQNFKQDITIGTVAGIANMANNSFSRYFSQRTRQSFTSFLNEIRLAYATTQLIETQRSVLEISLDSGFNNLSNFNSQFKMRYQQSPLNFRKNYLHTHGSFF</sequence>
<accession>A0ABS5PHN0</accession>
<keyword evidence="3" id="KW-0804">Transcription</keyword>
<evidence type="ECO:0000313" key="6">
    <source>
        <dbReference type="Proteomes" id="UP000722625"/>
    </source>
</evidence>
<evidence type="ECO:0000256" key="2">
    <source>
        <dbReference type="ARBA" id="ARBA00023125"/>
    </source>
</evidence>
<dbReference type="InterPro" id="IPR018060">
    <property type="entry name" value="HTH_AraC"/>
</dbReference>
<dbReference type="InterPro" id="IPR009057">
    <property type="entry name" value="Homeodomain-like_sf"/>
</dbReference>
<dbReference type="RefSeq" id="WP_213306973.1">
    <property type="nucleotide sequence ID" value="NZ_JAGYVZ010000033.1"/>
</dbReference>
<dbReference type="Gene3D" id="2.60.120.10">
    <property type="entry name" value="Jelly Rolls"/>
    <property type="match status" value="1"/>
</dbReference>
<organism evidence="5 6">
    <name type="scientific">Flavobacterium psychroterrae</name>
    <dbReference type="NCBI Taxonomy" id="2133767"/>
    <lineage>
        <taxon>Bacteria</taxon>
        <taxon>Pseudomonadati</taxon>
        <taxon>Bacteroidota</taxon>
        <taxon>Flavobacteriia</taxon>
        <taxon>Flavobacteriales</taxon>
        <taxon>Flavobacteriaceae</taxon>
        <taxon>Flavobacterium</taxon>
    </lineage>
</organism>
<dbReference type="Pfam" id="PF12833">
    <property type="entry name" value="HTH_18"/>
    <property type="match status" value="1"/>
</dbReference>
<dbReference type="InterPro" id="IPR011051">
    <property type="entry name" value="RmlC_Cupin_sf"/>
</dbReference>
<keyword evidence="1" id="KW-0805">Transcription regulation</keyword>
<dbReference type="Proteomes" id="UP000722625">
    <property type="component" value="Unassembled WGS sequence"/>
</dbReference>
<dbReference type="EMBL" id="JAGYVZ010000033">
    <property type="protein sequence ID" value="MBS7233787.1"/>
    <property type="molecule type" value="Genomic_DNA"/>
</dbReference>
<proteinExistence type="predicted"/>
<gene>
    <name evidence="5" type="ORF">KHA90_22475</name>
</gene>
<protein>
    <submittedName>
        <fullName evidence="5">AraC family transcriptional regulator</fullName>
    </submittedName>
</protein>
<comment type="caution">
    <text evidence="5">The sequence shown here is derived from an EMBL/GenBank/DDBJ whole genome shotgun (WGS) entry which is preliminary data.</text>
</comment>
<name>A0ABS5PHN0_9FLAO</name>
<evidence type="ECO:0000256" key="3">
    <source>
        <dbReference type="ARBA" id="ARBA00023163"/>
    </source>
</evidence>
<dbReference type="Pfam" id="PF02311">
    <property type="entry name" value="AraC_binding"/>
    <property type="match status" value="1"/>
</dbReference>
<evidence type="ECO:0000259" key="4">
    <source>
        <dbReference type="PROSITE" id="PS01124"/>
    </source>
</evidence>
<dbReference type="SUPFAM" id="SSF46689">
    <property type="entry name" value="Homeodomain-like"/>
    <property type="match status" value="2"/>
</dbReference>
<reference evidence="5 6" key="1">
    <citation type="journal article" date="2018" name="Int. J. Syst. Evol. Microbiol.">
        <title>Flavobacterium chryseum sp. nov. and Flavobacterium psychroterrae sp. nov., novel environmental bacteria isolated from Antarctica.</title>
        <authorList>
            <person name="Kralova S."/>
            <person name="Svec P."/>
            <person name="Busse H.J."/>
            <person name="Stankova E."/>
            <person name="Vaczi P."/>
            <person name="Sedlacek I."/>
        </authorList>
    </citation>
    <scope>NUCLEOTIDE SEQUENCE [LARGE SCALE GENOMIC DNA]</scope>
    <source>
        <strain evidence="5 6">CCM 8827</strain>
    </source>
</reference>
<feature type="domain" description="HTH araC/xylS-type" evidence="4">
    <location>
        <begin position="186"/>
        <end position="284"/>
    </location>
</feature>
<dbReference type="CDD" id="cd06976">
    <property type="entry name" value="cupin_MtlR-like_N"/>
    <property type="match status" value="1"/>
</dbReference>
<dbReference type="PANTHER" id="PTHR43280">
    <property type="entry name" value="ARAC-FAMILY TRANSCRIPTIONAL REGULATOR"/>
    <property type="match status" value="1"/>
</dbReference>
<dbReference type="InterPro" id="IPR003313">
    <property type="entry name" value="AraC-bd"/>
</dbReference>